<reference evidence="1" key="1">
    <citation type="journal article" date="2021" name="Front. Mar. Sci.">
        <title>Genomes of Diverse Isolates of Prochlorococcus High-Light-Adapted Clade II in the Western Pacific Ocean.</title>
        <authorList>
            <person name="Yan W."/>
            <person name="Feng X."/>
            <person name="Zhang W."/>
            <person name="Nawaz M.Z."/>
            <person name="Luo T."/>
            <person name="Zhang R."/>
            <person name="Jiao N."/>
        </authorList>
    </citation>
    <scope>NUCLEOTIDE SEQUENCE</scope>
    <source>
        <strain evidence="1">CUG1433</strain>
    </source>
</reference>
<dbReference type="EMBL" id="JAEPLN010000001">
    <property type="protein sequence ID" value="MBO6971304.1"/>
    <property type="molecule type" value="Genomic_DNA"/>
</dbReference>
<evidence type="ECO:0000313" key="1">
    <source>
        <dbReference type="EMBL" id="MBO6971304.1"/>
    </source>
</evidence>
<dbReference type="Proteomes" id="UP000668060">
    <property type="component" value="Unassembled WGS sequence"/>
</dbReference>
<name>A0A9D9BUN5_PROMR</name>
<evidence type="ECO:0000313" key="2">
    <source>
        <dbReference type="Proteomes" id="UP000668060"/>
    </source>
</evidence>
<comment type="caution">
    <text evidence="1">The sequence shown here is derived from an EMBL/GenBank/DDBJ whole genome shotgun (WGS) entry which is preliminary data.</text>
</comment>
<gene>
    <name evidence="1" type="ORF">JJ842_05185</name>
</gene>
<accession>A0A9D9BUN5</accession>
<sequence length="138" mass="16294">MSYLKSWINFGEKMAVGDCEEVYYWEHAIYPGYTEDICFLLRKIDKDTFSLSMATPRSLAAVEDVEVEDEDDYVDMIDGEYVRKQLGEYYIGYDYDSYPDDDNQVTFNKFEEAKINLWFKKNKTPFLLEHIEPGVNTL</sequence>
<protein>
    <submittedName>
        <fullName evidence="1">Uncharacterized protein</fullName>
    </submittedName>
</protein>
<proteinExistence type="predicted"/>
<organism evidence="1 2">
    <name type="scientific">Prochlorococcus marinus CUG1433</name>
    <dbReference type="NCBI Taxonomy" id="2774506"/>
    <lineage>
        <taxon>Bacteria</taxon>
        <taxon>Bacillati</taxon>
        <taxon>Cyanobacteriota</taxon>
        <taxon>Cyanophyceae</taxon>
        <taxon>Synechococcales</taxon>
        <taxon>Prochlorococcaceae</taxon>
        <taxon>Prochlorococcus</taxon>
    </lineage>
</organism>
<dbReference type="AlphaFoldDB" id="A0A9D9BUN5"/>